<gene>
    <name evidence="1" type="ORF">CEXT_697181</name>
</gene>
<dbReference type="EMBL" id="BPLR01018943">
    <property type="protein sequence ID" value="GIZ03411.1"/>
    <property type="molecule type" value="Genomic_DNA"/>
</dbReference>
<reference evidence="1 2" key="1">
    <citation type="submission" date="2021-06" db="EMBL/GenBank/DDBJ databases">
        <title>Caerostris extrusa draft genome.</title>
        <authorList>
            <person name="Kono N."/>
            <person name="Arakawa K."/>
        </authorList>
    </citation>
    <scope>NUCLEOTIDE SEQUENCE [LARGE SCALE GENOMIC DNA]</scope>
</reference>
<dbReference type="Proteomes" id="UP001054945">
    <property type="component" value="Unassembled WGS sequence"/>
</dbReference>
<dbReference type="AlphaFoldDB" id="A0AAV4YBP1"/>
<evidence type="ECO:0000313" key="2">
    <source>
        <dbReference type="Proteomes" id="UP001054945"/>
    </source>
</evidence>
<name>A0AAV4YBP1_CAEEX</name>
<sequence>MMDEKYSWDNPYPVLFSPRAFKVPFGRAMPEIHVRDRYFIIWLINNLVFAWGLDHPGPNRLVHMALNEKLPLK</sequence>
<protein>
    <submittedName>
        <fullName evidence="1">Uncharacterized protein</fullName>
    </submittedName>
</protein>
<comment type="caution">
    <text evidence="1">The sequence shown here is derived from an EMBL/GenBank/DDBJ whole genome shotgun (WGS) entry which is preliminary data.</text>
</comment>
<organism evidence="1 2">
    <name type="scientific">Caerostris extrusa</name>
    <name type="common">Bark spider</name>
    <name type="synonym">Caerostris bankana</name>
    <dbReference type="NCBI Taxonomy" id="172846"/>
    <lineage>
        <taxon>Eukaryota</taxon>
        <taxon>Metazoa</taxon>
        <taxon>Ecdysozoa</taxon>
        <taxon>Arthropoda</taxon>
        <taxon>Chelicerata</taxon>
        <taxon>Arachnida</taxon>
        <taxon>Araneae</taxon>
        <taxon>Araneomorphae</taxon>
        <taxon>Entelegynae</taxon>
        <taxon>Araneoidea</taxon>
        <taxon>Araneidae</taxon>
        <taxon>Caerostris</taxon>
    </lineage>
</organism>
<evidence type="ECO:0000313" key="1">
    <source>
        <dbReference type="EMBL" id="GIZ03411.1"/>
    </source>
</evidence>
<accession>A0AAV4YBP1</accession>
<proteinExistence type="predicted"/>
<keyword evidence="2" id="KW-1185">Reference proteome</keyword>